<evidence type="ECO:0000256" key="5">
    <source>
        <dbReference type="SAM" id="MobiDB-lite"/>
    </source>
</evidence>
<evidence type="ECO:0000256" key="4">
    <source>
        <dbReference type="RuleBase" id="RU361133"/>
    </source>
</evidence>
<dbReference type="Pfam" id="PF00387">
    <property type="entry name" value="PI-PLC-Y"/>
    <property type="match status" value="1"/>
</dbReference>
<dbReference type="AlphaFoldDB" id="A0A8C5B926"/>
<dbReference type="InterPro" id="IPR035892">
    <property type="entry name" value="C2_domain_sf"/>
</dbReference>
<organism evidence="9 10">
    <name type="scientific">Gadus morhua</name>
    <name type="common">Atlantic cod</name>
    <dbReference type="NCBI Taxonomy" id="8049"/>
    <lineage>
        <taxon>Eukaryota</taxon>
        <taxon>Metazoa</taxon>
        <taxon>Chordata</taxon>
        <taxon>Craniata</taxon>
        <taxon>Vertebrata</taxon>
        <taxon>Euteleostomi</taxon>
        <taxon>Actinopterygii</taxon>
        <taxon>Neopterygii</taxon>
        <taxon>Teleostei</taxon>
        <taxon>Neoteleostei</taxon>
        <taxon>Acanthomorphata</taxon>
        <taxon>Zeiogadaria</taxon>
        <taxon>Gadariae</taxon>
        <taxon>Gadiformes</taxon>
        <taxon>Gadoidei</taxon>
        <taxon>Gadidae</taxon>
        <taxon>Gadus</taxon>
    </lineage>
</organism>
<dbReference type="InterPro" id="IPR017946">
    <property type="entry name" value="PLC-like_Pdiesterase_TIM-brl"/>
</dbReference>
<keyword evidence="1 3" id="KW-0727">SH2 domain</keyword>
<dbReference type="InterPro" id="IPR057061">
    <property type="entry name" value="PLCG_EF-hand_2"/>
</dbReference>
<feature type="domain" description="PI-PLC Y-box" evidence="8">
    <location>
        <begin position="817"/>
        <end position="935"/>
    </location>
</feature>
<dbReference type="PANTHER" id="PTHR10336:SF25">
    <property type="entry name" value="1-PHOSPHATIDYLINOSITOL 4,5-BISPHOSPHATE PHOSPHODIESTERASE GAMMA-2"/>
    <property type="match status" value="1"/>
</dbReference>
<evidence type="ECO:0000256" key="3">
    <source>
        <dbReference type="PROSITE-ProRule" id="PRU00191"/>
    </source>
</evidence>
<keyword evidence="4" id="KW-0442">Lipid degradation</keyword>
<keyword evidence="2" id="KW-0807">Transducer</keyword>
<dbReference type="PROSITE" id="PS50008">
    <property type="entry name" value="PIPLC_Y_DOMAIN"/>
    <property type="match status" value="1"/>
</dbReference>
<evidence type="ECO:0000259" key="6">
    <source>
        <dbReference type="PROSITE" id="PS50001"/>
    </source>
</evidence>
<evidence type="ECO:0000259" key="7">
    <source>
        <dbReference type="PROSITE" id="PS50004"/>
    </source>
</evidence>
<dbReference type="Gene3D" id="3.20.20.190">
    <property type="entry name" value="Phosphatidylinositol (PI) phosphodiesterase"/>
    <property type="match status" value="2"/>
</dbReference>
<dbReference type="SUPFAM" id="SSF51695">
    <property type="entry name" value="PLC-like phosphodiesterases"/>
    <property type="match status" value="1"/>
</dbReference>
<dbReference type="InterPro" id="IPR000909">
    <property type="entry name" value="PLipase_C_PInositol-sp_X_dom"/>
</dbReference>
<dbReference type="Gene3D" id="3.30.505.10">
    <property type="entry name" value="SH2 domain"/>
    <property type="match status" value="2"/>
</dbReference>
<feature type="compositionally biased region" description="Polar residues" evidence="5">
    <location>
        <begin position="1087"/>
        <end position="1101"/>
    </location>
</feature>
<dbReference type="SMART" id="SM00252">
    <property type="entry name" value="SH2"/>
    <property type="match status" value="2"/>
</dbReference>
<dbReference type="InterPro" id="IPR036860">
    <property type="entry name" value="SH2_dom_sf"/>
</dbReference>
<dbReference type="Pfam" id="PF00017">
    <property type="entry name" value="SH2"/>
    <property type="match status" value="2"/>
</dbReference>
<accession>A0A8C5B926</accession>
<proteinExistence type="predicted"/>
<dbReference type="SMART" id="SM00148">
    <property type="entry name" value="PLCXc"/>
    <property type="match status" value="1"/>
</dbReference>
<dbReference type="EC" id="3.1.4.11" evidence="4"/>
<dbReference type="Gene3D" id="2.60.40.150">
    <property type="entry name" value="C2 domain"/>
    <property type="match status" value="1"/>
</dbReference>
<keyword evidence="4" id="KW-0378">Hydrolase</keyword>
<keyword evidence="10" id="KW-1185">Reference proteome</keyword>
<dbReference type="PROSITE" id="PS50004">
    <property type="entry name" value="C2"/>
    <property type="match status" value="1"/>
</dbReference>
<dbReference type="PROSITE" id="PS50001">
    <property type="entry name" value="SH2"/>
    <property type="match status" value="2"/>
</dbReference>
<dbReference type="Gene3D" id="2.30.29.30">
    <property type="entry name" value="Pleckstrin-homology domain (PH domain)/Phosphotyrosine-binding domain (PTB)"/>
    <property type="match status" value="2"/>
</dbReference>
<name>A0A8C5B926_GADMO</name>
<dbReference type="PRINTS" id="PR00401">
    <property type="entry name" value="SH2DOMAIN"/>
</dbReference>
<dbReference type="InterPro" id="IPR000008">
    <property type="entry name" value="C2_dom"/>
</dbReference>
<dbReference type="SMART" id="SM00239">
    <property type="entry name" value="C2"/>
    <property type="match status" value="1"/>
</dbReference>
<dbReference type="Ensembl" id="ENSGMOT00000043241.1">
    <property type="protein sequence ID" value="ENSGMOP00000042928.1"/>
    <property type="gene ID" value="ENSGMOG00000004227.2"/>
</dbReference>
<feature type="domain" description="SH2" evidence="6">
    <location>
        <begin position="555"/>
        <end position="645"/>
    </location>
</feature>
<evidence type="ECO:0000256" key="1">
    <source>
        <dbReference type="ARBA" id="ARBA00022999"/>
    </source>
</evidence>
<evidence type="ECO:0000313" key="10">
    <source>
        <dbReference type="Proteomes" id="UP000694546"/>
    </source>
</evidence>
<dbReference type="SUPFAM" id="SSF55550">
    <property type="entry name" value="SH2 domain"/>
    <property type="match status" value="2"/>
</dbReference>
<dbReference type="SUPFAM" id="SSF50729">
    <property type="entry name" value="PH domain-like"/>
    <property type="match status" value="1"/>
</dbReference>
<dbReference type="Pfam" id="PF00168">
    <property type="entry name" value="C2"/>
    <property type="match status" value="1"/>
</dbReference>
<dbReference type="GO" id="GO:0046488">
    <property type="term" value="P:phosphatidylinositol metabolic process"/>
    <property type="evidence" value="ECO:0007669"/>
    <property type="project" value="TreeGrafter"/>
</dbReference>
<feature type="region of interest" description="Disordered" evidence="5">
    <location>
        <begin position="1085"/>
        <end position="1127"/>
    </location>
</feature>
<gene>
    <name evidence="9" type="primary">plcg2</name>
</gene>
<dbReference type="SMART" id="SM00149">
    <property type="entry name" value="PLCYc"/>
    <property type="match status" value="1"/>
</dbReference>
<dbReference type="InterPro" id="IPR001711">
    <property type="entry name" value="PLipase_C_Pinositol-sp_Y"/>
</dbReference>
<dbReference type="GO" id="GO:0051209">
    <property type="term" value="P:release of sequestered calcium ion into cytosol"/>
    <property type="evidence" value="ECO:0007669"/>
    <property type="project" value="TreeGrafter"/>
</dbReference>
<comment type="catalytic activity">
    <reaction evidence="4">
        <text>a 1,2-diacyl-sn-glycero-3-phospho-(1D-myo-inositol-4,5-bisphosphate) + H2O = 1D-myo-inositol 1,4,5-trisphosphate + a 1,2-diacyl-sn-glycerol + H(+)</text>
        <dbReference type="Rhea" id="RHEA:33179"/>
        <dbReference type="ChEBI" id="CHEBI:15377"/>
        <dbReference type="ChEBI" id="CHEBI:15378"/>
        <dbReference type="ChEBI" id="CHEBI:17815"/>
        <dbReference type="ChEBI" id="CHEBI:58456"/>
        <dbReference type="ChEBI" id="CHEBI:203600"/>
        <dbReference type="EC" id="3.1.4.11"/>
    </reaction>
</comment>
<evidence type="ECO:0000313" key="9">
    <source>
        <dbReference type="Ensembl" id="ENSGMOP00000042928.1"/>
    </source>
</evidence>
<dbReference type="InterPro" id="IPR000980">
    <property type="entry name" value="SH2"/>
</dbReference>
<dbReference type="PROSITE" id="PS50007">
    <property type="entry name" value="PIPLC_X_DOMAIN"/>
    <property type="match status" value="1"/>
</dbReference>
<sequence length="1127" mass="129599">MARPAFGQGELTEYKRSLMKRDLEMGMVMSVFRQRVERLTVQVVTETRQVAWTRTADKTDGVLDLFEIRELRPGRNSKDFERFKDGKDKHDENTCFTIFYGSMFVLNTLSLGADTVEDAEKWLTGLELLRQETLVAPTPAIIERYTYIHGGYVVDHLCLCRNTDRPDASTVLLHDFQRFLLYQQKEPWANNLNLVKELMTTFIDDTMRKTNEPEFNVSEFLNFLFSKENSIWDEKQSEINTADMNNPLSHYWISSSHNTYLTGDQLRSESSTEAYVRCLRLGCRCIELDCWEGPGEPIIYHGWTRTTKIKFEDVVKAINEHAFVTSQYPVILSIEQHCPVEQQKQMARIFTDVCKDKLLTEPVEHMAEQLPSPTQLMGKIILKVCVCVYPWPLTQSFSLSCSSCLLPQRWNKHYCVIANNKLYYAEEYESEEGEPQEFQEQPWYHGFMPEGTQAAEKLLEDFCAVSGDLDGTFLVRKSNTNLTRFTLSFRRGGRVQHCRISSRLEEGRACYFLTNSMLFPSLNDLIQHYRANPLRCQDFELRLTDDVPQPDLHLWFYSNLSRGQAEDYLLRIPRDGAFLIRQREGVADTFAITFRGDGKVKHCRINMEEGVFLLGNSTEFDSLVELVNYFKKKPLYRKIKLRYPVTPELVSRFSTVGNGSSIGPSTLRPNPIFTPYPFPFPLPLVLKGEGEGGRGRNGIGWKGDYGGKLQLYFPANRVEELSSNPKPEPKAKVNCCFIQPVSLSLYVSLCLRLYLKHPVANGKNQKSHVLSLQENTDDSLEFDLSADSLEELFEWYQVAWDITQREMNKQYQREQEMSDLVVYCQPRSKEKDHSSLSLPADSYTYKEVRSFVENKTPGKSQTQKFLQYNRMALSRVYPKGQRVESSNYDPHPLWAAGCHMVALNFQTADKYTQLNSALFSLNASTGYVLQPEMMRFDTYDPNSERRQVKMNVVVRVIAARHLPKLGRSIVSPFVEVELCGHTEDNKFKTAVFRENGLNPLWKTPAEAAALPVYDPELSFLRFVVNEEDMFSDPNFLAQATFPLRGIRTGYRSVPLKNGYSENLELASLLIYIDIEQVGVRKTEEELYSSSGQLQKKPSSGSEPFLYDSHSSTSRYGLARQSSAEKQK</sequence>
<evidence type="ECO:0000259" key="8">
    <source>
        <dbReference type="PROSITE" id="PS50008"/>
    </source>
</evidence>
<dbReference type="GO" id="GO:0016042">
    <property type="term" value="P:lipid catabolic process"/>
    <property type="evidence" value="ECO:0007669"/>
    <property type="project" value="UniProtKB-KW"/>
</dbReference>
<reference evidence="9" key="1">
    <citation type="submission" date="2025-08" db="UniProtKB">
        <authorList>
            <consortium name="Ensembl"/>
        </authorList>
    </citation>
    <scope>IDENTIFICATION</scope>
</reference>
<dbReference type="GO" id="GO:0048015">
    <property type="term" value="P:phosphatidylinositol-mediated signaling"/>
    <property type="evidence" value="ECO:0007669"/>
    <property type="project" value="TreeGrafter"/>
</dbReference>
<dbReference type="Proteomes" id="UP000694546">
    <property type="component" value="Chromosome 9"/>
</dbReference>
<dbReference type="PRINTS" id="PR00390">
    <property type="entry name" value="PHPHLIPASEC"/>
</dbReference>
<dbReference type="Pfam" id="PF00388">
    <property type="entry name" value="PI-PLC-X"/>
    <property type="match status" value="1"/>
</dbReference>
<dbReference type="CDD" id="cd13362">
    <property type="entry name" value="PH_PLC_gamma"/>
    <property type="match status" value="1"/>
</dbReference>
<dbReference type="Pfam" id="PF23583">
    <property type="entry name" value="EF_HAND_2_PLCG"/>
    <property type="match status" value="1"/>
</dbReference>
<protein>
    <recommendedName>
        <fullName evidence="4">Phosphoinositide phospholipase C</fullName>
        <ecNumber evidence="4">3.1.4.11</ecNumber>
    </recommendedName>
</protein>
<feature type="domain" description="SH2" evidence="6">
    <location>
        <begin position="443"/>
        <end position="547"/>
    </location>
</feature>
<dbReference type="InterPro" id="IPR011993">
    <property type="entry name" value="PH-like_dom_sf"/>
</dbReference>
<dbReference type="GeneTree" id="ENSGT00940000157517"/>
<reference evidence="9" key="2">
    <citation type="submission" date="2025-09" db="UniProtKB">
        <authorList>
            <consortium name="Ensembl"/>
        </authorList>
    </citation>
    <scope>IDENTIFICATION</scope>
</reference>
<evidence type="ECO:0000256" key="2">
    <source>
        <dbReference type="ARBA" id="ARBA00023224"/>
    </source>
</evidence>
<dbReference type="GO" id="GO:0032587">
    <property type="term" value="C:ruffle membrane"/>
    <property type="evidence" value="ECO:0007669"/>
    <property type="project" value="TreeGrafter"/>
</dbReference>
<keyword evidence="4" id="KW-0443">Lipid metabolism</keyword>
<feature type="compositionally biased region" description="Polar residues" evidence="5">
    <location>
        <begin position="1108"/>
        <end position="1121"/>
    </location>
</feature>
<dbReference type="PANTHER" id="PTHR10336">
    <property type="entry name" value="PHOSPHOINOSITIDE-SPECIFIC PHOSPHOLIPASE C FAMILY PROTEIN"/>
    <property type="match status" value="1"/>
</dbReference>
<dbReference type="CDD" id="cd00275">
    <property type="entry name" value="C2_PLC_like"/>
    <property type="match status" value="1"/>
</dbReference>
<dbReference type="InterPro" id="IPR001192">
    <property type="entry name" value="PI-PLC_fam"/>
</dbReference>
<dbReference type="GO" id="GO:0004435">
    <property type="term" value="F:phosphatidylinositol-4,5-bisphosphate phospholipase C activity"/>
    <property type="evidence" value="ECO:0007669"/>
    <property type="project" value="UniProtKB-EC"/>
</dbReference>
<feature type="domain" description="C2" evidence="7">
    <location>
        <begin position="930"/>
        <end position="1057"/>
    </location>
</feature>
<dbReference type="SUPFAM" id="SSF49562">
    <property type="entry name" value="C2 domain (Calcium/lipid-binding domain, CaLB)"/>
    <property type="match status" value="1"/>
</dbReference>
<dbReference type="GO" id="GO:0010634">
    <property type="term" value="P:positive regulation of epithelial cell migration"/>
    <property type="evidence" value="ECO:0007669"/>
    <property type="project" value="TreeGrafter"/>
</dbReference>